<dbReference type="Pfam" id="PF13593">
    <property type="entry name" value="SBF_like"/>
    <property type="match status" value="1"/>
</dbReference>
<feature type="transmembrane region" description="Helical" evidence="1">
    <location>
        <begin position="276"/>
        <end position="294"/>
    </location>
</feature>
<keyword evidence="1" id="KW-0812">Transmembrane</keyword>
<name>A0A1G6C8N4_9BACT</name>
<gene>
    <name evidence="2" type="ORF">SAMN05660653_01400</name>
</gene>
<dbReference type="OrthoDB" id="245077at2"/>
<proteinExistence type="predicted"/>
<dbReference type="PANTHER" id="PTHR18640">
    <property type="entry name" value="SOLUTE CARRIER FAMILY 10 MEMBER 7"/>
    <property type="match status" value="1"/>
</dbReference>
<keyword evidence="3" id="KW-1185">Reference proteome</keyword>
<dbReference type="InterPro" id="IPR038770">
    <property type="entry name" value="Na+/solute_symporter_sf"/>
</dbReference>
<dbReference type="AlphaFoldDB" id="A0A1G6C8N4"/>
<dbReference type="Proteomes" id="UP000198771">
    <property type="component" value="Unassembled WGS sequence"/>
</dbReference>
<feature type="transmembrane region" description="Helical" evidence="1">
    <location>
        <begin position="162"/>
        <end position="184"/>
    </location>
</feature>
<dbReference type="Gene3D" id="1.20.1530.20">
    <property type="match status" value="1"/>
</dbReference>
<feature type="transmembrane region" description="Helical" evidence="1">
    <location>
        <begin position="128"/>
        <end position="150"/>
    </location>
</feature>
<evidence type="ECO:0000256" key="1">
    <source>
        <dbReference type="SAM" id="Phobius"/>
    </source>
</evidence>
<feature type="transmembrane region" description="Helical" evidence="1">
    <location>
        <begin position="66"/>
        <end position="90"/>
    </location>
</feature>
<dbReference type="STRING" id="617002.SAMN05660653_01400"/>
<evidence type="ECO:0000313" key="3">
    <source>
        <dbReference type="Proteomes" id="UP000198771"/>
    </source>
</evidence>
<evidence type="ECO:0000313" key="2">
    <source>
        <dbReference type="EMBL" id="SDB29217.1"/>
    </source>
</evidence>
<feature type="transmembrane region" description="Helical" evidence="1">
    <location>
        <begin position="233"/>
        <end position="255"/>
    </location>
</feature>
<keyword evidence="1" id="KW-0472">Membrane</keyword>
<dbReference type="InterPro" id="IPR016833">
    <property type="entry name" value="Put_Na-Bile_cotransptr"/>
</dbReference>
<feature type="transmembrane region" description="Helical" evidence="1">
    <location>
        <begin position="36"/>
        <end position="54"/>
    </location>
</feature>
<dbReference type="PANTHER" id="PTHR18640:SF10">
    <property type="entry name" value="SODIUM_METABOLITE COTRANSPORTER BASS4, CHLOROPLASTIC-RELATED"/>
    <property type="match status" value="1"/>
</dbReference>
<dbReference type="EMBL" id="FMXO01000007">
    <property type="protein sequence ID" value="SDB29217.1"/>
    <property type="molecule type" value="Genomic_DNA"/>
</dbReference>
<feature type="transmembrane region" description="Helical" evidence="1">
    <location>
        <begin position="205"/>
        <end position="227"/>
    </location>
</feature>
<feature type="transmembrane region" description="Helical" evidence="1">
    <location>
        <begin position="96"/>
        <end position="121"/>
    </location>
</feature>
<keyword evidence="1" id="KW-1133">Transmembrane helix</keyword>
<protein>
    <submittedName>
        <fullName evidence="2">Predicted Na+-dependent transporter</fullName>
    </submittedName>
</protein>
<dbReference type="RefSeq" id="WP_092119206.1">
    <property type="nucleotide sequence ID" value="NZ_FMXO01000007.1"/>
</dbReference>
<organism evidence="2 3">
    <name type="scientific">Desulfonatronum thiosulfatophilum</name>
    <dbReference type="NCBI Taxonomy" id="617002"/>
    <lineage>
        <taxon>Bacteria</taxon>
        <taxon>Pseudomonadati</taxon>
        <taxon>Thermodesulfobacteriota</taxon>
        <taxon>Desulfovibrionia</taxon>
        <taxon>Desulfovibrionales</taxon>
        <taxon>Desulfonatronaceae</taxon>
        <taxon>Desulfonatronum</taxon>
    </lineage>
</organism>
<feature type="transmembrane region" description="Helical" evidence="1">
    <location>
        <begin position="9"/>
        <end position="30"/>
    </location>
</feature>
<reference evidence="2 3" key="1">
    <citation type="submission" date="2016-10" db="EMBL/GenBank/DDBJ databases">
        <authorList>
            <person name="de Groot N.N."/>
        </authorList>
    </citation>
    <scope>NUCLEOTIDE SEQUENCE [LARGE SCALE GENOMIC DNA]</scope>
    <source>
        <strain evidence="2 3">ASO4-2</strain>
    </source>
</reference>
<accession>A0A1G6C8N4</accession>
<sequence>MTTFLKKHWFFVGMAVVSALAFAVPELGVVVKEYKILNFGIFLTFLITGLSLDTRSVLEQIRNVRVLSASLLSALVVIPIITAVLATLFFGDNIDFIIGSIIIAAAPVTVASGTVMTAMALGNVPLSLFICVLCNLFSLISIPLVLNWLLGFMEHMLRFEQAISLPVGQILITLSLTVLVPTVLGQIMRPWLREQVAVYKKAFSIFSQCVVLLIIFNAVSSSVGVIGSLGLGLVGLFGFMIFLHVVILALNYGISKAIRLDEPSTAAFTIHTSQKTLTISYLVWAGYFAHLFPLAMVPGIVYHVVQMIMDTFVAQWFRERAGRRQGG</sequence>